<dbReference type="SUPFAM" id="SSF53720">
    <property type="entry name" value="ALDH-like"/>
    <property type="match status" value="1"/>
</dbReference>
<proteinExistence type="predicted"/>
<dbReference type="InterPro" id="IPR016162">
    <property type="entry name" value="Ald_DH_N"/>
</dbReference>
<accession>A0A2U3PFI3</accession>
<dbReference type="Gene3D" id="3.40.605.10">
    <property type="entry name" value="Aldehyde Dehydrogenase, Chain A, domain 1"/>
    <property type="match status" value="1"/>
</dbReference>
<sequence length="93" mass="10062">MTVQAVLDEVRERPGTGDVIPIFDPSTEEQITEFTDGGVQAVNDAVARAKASAESGIWSAVLGRASDACERSYFFSRHPRSNGNRHALGAINW</sequence>
<keyword evidence="1" id="KW-0560">Oxidoreductase</keyword>
<dbReference type="EMBL" id="FUEZ01000004">
    <property type="protein sequence ID" value="SPM42483.1"/>
    <property type="molecule type" value="Genomic_DNA"/>
</dbReference>
<organism evidence="2 3">
    <name type="scientific">Mycobacterium numidiamassiliense</name>
    <dbReference type="NCBI Taxonomy" id="1841861"/>
    <lineage>
        <taxon>Bacteria</taxon>
        <taxon>Bacillati</taxon>
        <taxon>Actinomycetota</taxon>
        <taxon>Actinomycetes</taxon>
        <taxon>Mycobacteriales</taxon>
        <taxon>Mycobacteriaceae</taxon>
        <taxon>Mycobacterium</taxon>
    </lineage>
</organism>
<keyword evidence="3" id="KW-1185">Reference proteome</keyword>
<dbReference type="AlphaFoldDB" id="A0A2U3PFI3"/>
<gene>
    <name evidence="2" type="ORF">MNAB215_4703</name>
</gene>
<protein>
    <submittedName>
        <fullName evidence="2">Mycobacterium numidiamassiliense ORFan</fullName>
    </submittedName>
</protein>
<dbReference type="InterPro" id="IPR016161">
    <property type="entry name" value="Ald_DH/histidinol_DH"/>
</dbReference>
<evidence type="ECO:0000256" key="1">
    <source>
        <dbReference type="ARBA" id="ARBA00023002"/>
    </source>
</evidence>
<evidence type="ECO:0000313" key="2">
    <source>
        <dbReference type="EMBL" id="SPM42483.1"/>
    </source>
</evidence>
<dbReference type="Proteomes" id="UP000240424">
    <property type="component" value="Unassembled WGS sequence"/>
</dbReference>
<reference evidence="2 3" key="1">
    <citation type="submission" date="2017-01" db="EMBL/GenBank/DDBJ databases">
        <authorList>
            <consortium name="Urmite Genomes"/>
        </authorList>
    </citation>
    <scope>NUCLEOTIDE SEQUENCE [LARGE SCALE GENOMIC DNA]</scope>
    <source>
        <strain evidence="2 3">AB215</strain>
    </source>
</reference>
<dbReference type="STRING" id="1841861.GCA_900157365_03023"/>
<name>A0A2U3PFI3_9MYCO</name>
<evidence type="ECO:0000313" key="3">
    <source>
        <dbReference type="Proteomes" id="UP000240424"/>
    </source>
</evidence>
<dbReference type="GO" id="GO:0016491">
    <property type="term" value="F:oxidoreductase activity"/>
    <property type="evidence" value="ECO:0007669"/>
    <property type="project" value="UniProtKB-KW"/>
</dbReference>